<name>A0ABQ2G8F8_9DEIO</name>
<protein>
    <submittedName>
        <fullName evidence="1">Uncharacterized protein</fullName>
    </submittedName>
</protein>
<dbReference type="EMBL" id="BMOL01000006">
    <property type="protein sequence ID" value="GGL79061.1"/>
    <property type="molecule type" value="Genomic_DNA"/>
</dbReference>
<reference evidence="2" key="1">
    <citation type="journal article" date="2019" name="Int. J. Syst. Evol. Microbiol.">
        <title>The Global Catalogue of Microorganisms (GCM) 10K type strain sequencing project: providing services to taxonomists for standard genome sequencing and annotation.</title>
        <authorList>
            <consortium name="The Broad Institute Genomics Platform"/>
            <consortium name="The Broad Institute Genome Sequencing Center for Infectious Disease"/>
            <person name="Wu L."/>
            <person name="Ma J."/>
        </authorList>
    </citation>
    <scope>NUCLEOTIDE SEQUENCE [LARGE SCALE GENOMIC DNA]</scope>
    <source>
        <strain evidence="2">JCM 15442</strain>
    </source>
</reference>
<proteinExistence type="predicted"/>
<keyword evidence="2" id="KW-1185">Reference proteome</keyword>
<dbReference type="RefSeq" id="WP_188970747.1">
    <property type="nucleotide sequence ID" value="NZ_BMOL01000006.1"/>
</dbReference>
<organism evidence="1 2">
    <name type="scientific">Deinococcus aerolatus</name>
    <dbReference type="NCBI Taxonomy" id="522487"/>
    <lineage>
        <taxon>Bacteria</taxon>
        <taxon>Thermotogati</taxon>
        <taxon>Deinococcota</taxon>
        <taxon>Deinococci</taxon>
        <taxon>Deinococcales</taxon>
        <taxon>Deinococcaceae</taxon>
        <taxon>Deinococcus</taxon>
    </lineage>
</organism>
<evidence type="ECO:0000313" key="2">
    <source>
        <dbReference type="Proteomes" id="UP000639973"/>
    </source>
</evidence>
<sequence>MPDRARNPHYRALDTLFLKLNLREVNTNGAHQSALVGGKFSGGGYTAEALAHIATQTKADALYRKIDVIIFTPSPRKGQARAETHRSVMTLIHALPRADDTTRFTRIPRSLETYPHGNTPHLLPHQVEVLRARRSPLPDATLALLQQPLSARLAQARVDLNVDGVLSSSQPRRYYGLLPSDLTGRLSTVALMRPIGGRYALEVQRTLVVTDDMAALGDTDLNHRLTLAGMRLMLGVPADPARWKVDPRSLLKLNQPDAVWVSDAGTRHAVEADTGDYSGRLVERKLDSFIQQGYLSTLWGTPSAQRSSNLQRQFGHEYRVDWVHPAWWSA</sequence>
<comment type="caution">
    <text evidence="1">The sequence shown here is derived from an EMBL/GenBank/DDBJ whole genome shotgun (WGS) entry which is preliminary data.</text>
</comment>
<accession>A0ABQ2G8F8</accession>
<dbReference type="Proteomes" id="UP000639973">
    <property type="component" value="Unassembled WGS sequence"/>
</dbReference>
<gene>
    <name evidence="1" type="ORF">GCM10010840_16160</name>
</gene>
<evidence type="ECO:0000313" key="1">
    <source>
        <dbReference type="EMBL" id="GGL79061.1"/>
    </source>
</evidence>